<comment type="caution">
    <text evidence="2">The sequence shown here is derived from an EMBL/GenBank/DDBJ whole genome shotgun (WGS) entry which is preliminary data.</text>
</comment>
<proteinExistence type="predicted"/>
<keyword evidence="3" id="KW-1185">Reference proteome</keyword>
<organism evidence="2 3">
    <name type="scientific">Trifolium medium</name>
    <dbReference type="NCBI Taxonomy" id="97028"/>
    <lineage>
        <taxon>Eukaryota</taxon>
        <taxon>Viridiplantae</taxon>
        <taxon>Streptophyta</taxon>
        <taxon>Embryophyta</taxon>
        <taxon>Tracheophyta</taxon>
        <taxon>Spermatophyta</taxon>
        <taxon>Magnoliopsida</taxon>
        <taxon>eudicotyledons</taxon>
        <taxon>Gunneridae</taxon>
        <taxon>Pentapetalae</taxon>
        <taxon>rosids</taxon>
        <taxon>fabids</taxon>
        <taxon>Fabales</taxon>
        <taxon>Fabaceae</taxon>
        <taxon>Papilionoideae</taxon>
        <taxon>50 kb inversion clade</taxon>
        <taxon>NPAAA clade</taxon>
        <taxon>Hologalegina</taxon>
        <taxon>IRL clade</taxon>
        <taxon>Trifolieae</taxon>
        <taxon>Trifolium</taxon>
    </lineage>
</organism>
<evidence type="ECO:0000313" key="2">
    <source>
        <dbReference type="EMBL" id="MCI47108.1"/>
    </source>
</evidence>
<accession>A0A392SE04</accession>
<feature type="region of interest" description="Disordered" evidence="1">
    <location>
        <begin position="1"/>
        <end position="22"/>
    </location>
</feature>
<reference evidence="2 3" key="1">
    <citation type="journal article" date="2018" name="Front. Plant Sci.">
        <title>Red Clover (Trifolium pratense) and Zigzag Clover (T. medium) - A Picture of Genomic Similarities and Differences.</title>
        <authorList>
            <person name="Dluhosova J."/>
            <person name="Istvanek J."/>
            <person name="Nedelnik J."/>
            <person name="Repkova J."/>
        </authorList>
    </citation>
    <scope>NUCLEOTIDE SEQUENCE [LARGE SCALE GENOMIC DNA]</scope>
    <source>
        <strain evidence="3">cv. 10/8</strain>
        <tissue evidence="2">Leaf</tissue>
    </source>
</reference>
<name>A0A392SE04_9FABA</name>
<feature type="non-terminal residue" evidence="2">
    <location>
        <position position="36"/>
    </location>
</feature>
<protein>
    <submittedName>
        <fullName evidence="2">Polypyrimidine tract-binding protein</fullName>
    </submittedName>
</protein>
<dbReference type="Proteomes" id="UP000265520">
    <property type="component" value="Unassembled WGS sequence"/>
</dbReference>
<evidence type="ECO:0000313" key="3">
    <source>
        <dbReference type="Proteomes" id="UP000265520"/>
    </source>
</evidence>
<evidence type="ECO:0000256" key="1">
    <source>
        <dbReference type="SAM" id="MobiDB-lite"/>
    </source>
</evidence>
<sequence>MSNAAAIEDAFEGNLPPGITGTNERCTILVTNLNPE</sequence>
<dbReference type="EMBL" id="LXQA010367352">
    <property type="protein sequence ID" value="MCI47108.1"/>
    <property type="molecule type" value="Genomic_DNA"/>
</dbReference>
<dbReference type="AlphaFoldDB" id="A0A392SE04"/>